<feature type="transmembrane region" description="Helical" evidence="9">
    <location>
        <begin position="27"/>
        <end position="51"/>
    </location>
</feature>
<evidence type="ECO:0000256" key="5">
    <source>
        <dbReference type="ARBA" id="ARBA00023040"/>
    </source>
</evidence>
<evidence type="ECO:0000256" key="3">
    <source>
        <dbReference type="ARBA" id="ARBA00022725"/>
    </source>
</evidence>
<dbReference type="Pfam" id="PF13853">
    <property type="entry name" value="7tm_4"/>
    <property type="match status" value="1"/>
</dbReference>
<feature type="transmembrane region" description="Helical" evidence="9">
    <location>
        <begin position="272"/>
        <end position="290"/>
    </location>
</feature>
<keyword evidence="2 9" id="KW-0812">Transmembrane</keyword>
<feature type="transmembrane region" description="Helical" evidence="9">
    <location>
        <begin position="145"/>
        <end position="169"/>
    </location>
</feature>
<evidence type="ECO:0000256" key="2">
    <source>
        <dbReference type="ARBA" id="ARBA00022692"/>
    </source>
</evidence>
<evidence type="ECO:0000256" key="1">
    <source>
        <dbReference type="ARBA" id="ARBA00004141"/>
    </source>
</evidence>
<evidence type="ECO:0000256" key="8">
    <source>
        <dbReference type="ARBA" id="ARBA00023224"/>
    </source>
</evidence>
<evidence type="ECO:0000259" key="10">
    <source>
        <dbReference type="PROSITE" id="PS50262"/>
    </source>
</evidence>
<dbReference type="Proteomes" id="UP000694392">
    <property type="component" value="Unplaced"/>
</dbReference>
<evidence type="ECO:0000313" key="11">
    <source>
        <dbReference type="Ensembl" id="ENSSPUP00000009916.1"/>
    </source>
</evidence>
<dbReference type="Ensembl" id="ENSSPUT00000010565.1">
    <property type="protein sequence ID" value="ENSSPUP00000009916.1"/>
    <property type="gene ID" value="ENSSPUG00000007684.1"/>
</dbReference>
<dbReference type="GO" id="GO:0004984">
    <property type="term" value="F:olfactory receptor activity"/>
    <property type="evidence" value="ECO:0007669"/>
    <property type="project" value="InterPro"/>
</dbReference>
<dbReference type="InterPro" id="IPR000725">
    <property type="entry name" value="Olfact_rcpt"/>
</dbReference>
<feature type="transmembrane region" description="Helical" evidence="9">
    <location>
        <begin position="206"/>
        <end position="226"/>
    </location>
</feature>
<dbReference type="PANTHER" id="PTHR48002">
    <property type="entry name" value="OLFACTORY RECEPTOR"/>
    <property type="match status" value="1"/>
</dbReference>
<keyword evidence="3" id="KW-0552">Olfaction</keyword>
<dbReference type="SUPFAM" id="SSF81321">
    <property type="entry name" value="Family A G protein-coupled receptor-like"/>
    <property type="match status" value="1"/>
</dbReference>
<keyword evidence="4 9" id="KW-1133">Transmembrane helix</keyword>
<sequence length="315" mass="35555">MELENMTAVTEVILVGFIYDREVEIPLFFLVFLLVYVTTWIGNLIIIMTVIYDSQLHKPMYFLLANLAFLDVTESSVTAPRMLWDLLSQKNTISFNGCVTQIFFLHFIGATVVLFLMVMAADRYVDIHKPLSYMTIMNPRMLKGLLAGAWLGGFLHSIAQIALIVQLPFCGPNVLDNFYCDVPQVVKLACTDTHVVELLIVSNNGLVITGTFNILLISYTFILVKIRSHITKGKHKALSTCGAQITVVILHFVPCIFIYARPFKKFTVDKSVSLLYTIISPVVNPMIYTLRNTEMKTAIRRSVGRALFSRSVQQL</sequence>
<dbReference type="PRINTS" id="PR00245">
    <property type="entry name" value="OLFACTORYR"/>
</dbReference>
<dbReference type="Gene3D" id="1.20.1070.10">
    <property type="entry name" value="Rhodopsin 7-helix transmembrane proteins"/>
    <property type="match status" value="1"/>
</dbReference>
<keyword evidence="8" id="KW-0807">Transducer</keyword>
<dbReference type="OMA" id="MDRAMSW"/>
<dbReference type="InterPro" id="IPR050427">
    <property type="entry name" value="Olfactory_Receptors"/>
</dbReference>
<keyword evidence="3" id="KW-0716">Sensory transduction</keyword>
<keyword evidence="12" id="KW-1185">Reference proteome</keyword>
<dbReference type="InterPro" id="IPR000276">
    <property type="entry name" value="GPCR_Rhodpsn"/>
</dbReference>
<feature type="transmembrane region" description="Helical" evidence="9">
    <location>
        <begin position="238"/>
        <end position="260"/>
    </location>
</feature>
<reference evidence="11" key="2">
    <citation type="submission" date="2025-09" db="UniProtKB">
        <authorList>
            <consortium name="Ensembl"/>
        </authorList>
    </citation>
    <scope>IDENTIFICATION</scope>
</reference>
<evidence type="ECO:0000256" key="4">
    <source>
        <dbReference type="ARBA" id="ARBA00022989"/>
    </source>
</evidence>
<name>A0A8D0GTQ6_SPHPU</name>
<comment type="subcellular location">
    <subcellularLocation>
        <location evidence="1">Membrane</location>
        <topology evidence="1">Multi-pass membrane protein</topology>
    </subcellularLocation>
</comment>
<dbReference type="GO" id="GO:0005886">
    <property type="term" value="C:plasma membrane"/>
    <property type="evidence" value="ECO:0007669"/>
    <property type="project" value="UniProtKB-ARBA"/>
</dbReference>
<evidence type="ECO:0000256" key="7">
    <source>
        <dbReference type="ARBA" id="ARBA00023170"/>
    </source>
</evidence>
<dbReference type="FunFam" id="1.20.1070.10:FF:000007">
    <property type="entry name" value="Olfactory receptor"/>
    <property type="match status" value="1"/>
</dbReference>
<dbReference type="PRINTS" id="PR00237">
    <property type="entry name" value="GPCRRHODOPSN"/>
</dbReference>
<dbReference type="InterPro" id="IPR017452">
    <property type="entry name" value="GPCR_Rhodpsn_7TM"/>
</dbReference>
<evidence type="ECO:0000313" key="12">
    <source>
        <dbReference type="Proteomes" id="UP000694392"/>
    </source>
</evidence>
<dbReference type="PROSITE" id="PS50262">
    <property type="entry name" value="G_PROTEIN_RECEP_F1_2"/>
    <property type="match status" value="1"/>
</dbReference>
<keyword evidence="7" id="KW-0675">Receptor</keyword>
<dbReference type="GO" id="GO:0004930">
    <property type="term" value="F:G protein-coupled receptor activity"/>
    <property type="evidence" value="ECO:0007669"/>
    <property type="project" value="UniProtKB-KW"/>
</dbReference>
<reference evidence="11" key="1">
    <citation type="submission" date="2025-08" db="UniProtKB">
        <authorList>
            <consortium name="Ensembl"/>
        </authorList>
    </citation>
    <scope>IDENTIFICATION</scope>
</reference>
<proteinExistence type="predicted"/>
<keyword evidence="6 9" id="KW-0472">Membrane</keyword>
<dbReference type="AlphaFoldDB" id="A0A8D0GTQ6"/>
<feature type="transmembrane region" description="Helical" evidence="9">
    <location>
        <begin position="103"/>
        <end position="125"/>
    </location>
</feature>
<dbReference type="GeneTree" id="ENSGT00940000165513"/>
<evidence type="ECO:0000256" key="6">
    <source>
        <dbReference type="ARBA" id="ARBA00023136"/>
    </source>
</evidence>
<dbReference type="CDD" id="cd15936">
    <property type="entry name" value="7tmA_OR4D-like"/>
    <property type="match status" value="1"/>
</dbReference>
<protein>
    <recommendedName>
        <fullName evidence="10">G-protein coupled receptors family 1 profile domain-containing protein</fullName>
    </recommendedName>
</protein>
<evidence type="ECO:0000256" key="9">
    <source>
        <dbReference type="SAM" id="Phobius"/>
    </source>
</evidence>
<keyword evidence="5" id="KW-0297">G-protein coupled receptor</keyword>
<organism evidence="11 12">
    <name type="scientific">Sphenodon punctatus</name>
    <name type="common">Tuatara</name>
    <name type="synonym">Hatteria punctata</name>
    <dbReference type="NCBI Taxonomy" id="8508"/>
    <lineage>
        <taxon>Eukaryota</taxon>
        <taxon>Metazoa</taxon>
        <taxon>Chordata</taxon>
        <taxon>Craniata</taxon>
        <taxon>Vertebrata</taxon>
        <taxon>Euteleostomi</taxon>
        <taxon>Lepidosauria</taxon>
        <taxon>Sphenodontia</taxon>
        <taxon>Sphenodontidae</taxon>
        <taxon>Sphenodon</taxon>
    </lineage>
</organism>
<accession>A0A8D0GTQ6</accession>
<feature type="domain" description="G-protein coupled receptors family 1 profile" evidence="10">
    <location>
        <begin position="42"/>
        <end position="288"/>
    </location>
</feature>